<accession>A0A3S0A6X1</accession>
<keyword evidence="12" id="KW-1185">Reference proteome</keyword>
<evidence type="ECO:0000256" key="6">
    <source>
        <dbReference type="ARBA" id="ARBA00022989"/>
    </source>
</evidence>
<dbReference type="Pfam" id="PF02553">
    <property type="entry name" value="CbiN"/>
    <property type="match status" value="1"/>
</dbReference>
<dbReference type="EMBL" id="PXZH01000001">
    <property type="protein sequence ID" value="RST90313.1"/>
    <property type="molecule type" value="Genomic_DNA"/>
</dbReference>
<evidence type="ECO:0000256" key="8">
    <source>
        <dbReference type="ARBA" id="ARBA00023136"/>
    </source>
</evidence>
<dbReference type="Proteomes" id="UP000277864">
    <property type="component" value="Unassembled WGS sequence"/>
</dbReference>
<dbReference type="NCBIfam" id="NF002780">
    <property type="entry name" value="PRK02898.1"/>
    <property type="match status" value="1"/>
</dbReference>
<keyword evidence="4 10" id="KW-0169">Cobalamin biosynthesis</keyword>
<keyword evidence="2 10" id="KW-0813">Transport</keyword>
<dbReference type="OrthoDB" id="1551318at2"/>
<comment type="similarity">
    <text evidence="10">Belongs to the CbiN family.</text>
</comment>
<dbReference type="AlphaFoldDB" id="A0A3S0A6X1"/>
<dbReference type="HAMAP" id="MF_00330">
    <property type="entry name" value="CbiN"/>
    <property type="match status" value="1"/>
</dbReference>
<keyword evidence="3 10" id="KW-1003">Cell membrane</keyword>
<evidence type="ECO:0000256" key="7">
    <source>
        <dbReference type="ARBA" id="ARBA00023065"/>
    </source>
</evidence>
<name>A0A3S0A6X1_9ENTE</name>
<organism evidence="11 12">
    <name type="scientific">Vagococcus humatus</name>
    <dbReference type="NCBI Taxonomy" id="1889241"/>
    <lineage>
        <taxon>Bacteria</taxon>
        <taxon>Bacillati</taxon>
        <taxon>Bacillota</taxon>
        <taxon>Bacilli</taxon>
        <taxon>Lactobacillales</taxon>
        <taxon>Enterococcaceae</taxon>
        <taxon>Vagococcus</taxon>
    </lineage>
</organism>
<evidence type="ECO:0000256" key="2">
    <source>
        <dbReference type="ARBA" id="ARBA00022448"/>
    </source>
</evidence>
<keyword evidence="8 10" id="KW-0472">Membrane</keyword>
<comment type="subunit">
    <text evidence="10">Forms an energy-coupling factor (ECF) transporter complex composed of an ATP-binding protein (A component, CbiO), a transmembrane protein (T component, CbiQ) and 2 possible substrate-capture proteins (S components, CbiM and CbiN) of unknown stoichimetry.</text>
</comment>
<evidence type="ECO:0000256" key="5">
    <source>
        <dbReference type="ARBA" id="ARBA00022692"/>
    </source>
</evidence>
<keyword evidence="7 10" id="KW-0406">Ion transport</keyword>
<comment type="caution">
    <text evidence="11">The sequence shown here is derived from an EMBL/GenBank/DDBJ whole genome shotgun (WGS) entry which is preliminary data.</text>
</comment>
<evidence type="ECO:0000313" key="11">
    <source>
        <dbReference type="EMBL" id="RST90313.1"/>
    </source>
</evidence>
<sequence length="97" mass="10542">MKTNKTKANLIMLVAIIILVIGALMIKPQGEFGGSDDAAEEMITSISPSYEPWFDAFLEPKSGEIESLLFTLQGSIGVGIIAYIIGYYKGKNKDVIN</sequence>
<evidence type="ECO:0000256" key="10">
    <source>
        <dbReference type="HAMAP-Rule" id="MF_00330"/>
    </source>
</evidence>
<evidence type="ECO:0000313" key="12">
    <source>
        <dbReference type="Proteomes" id="UP000277864"/>
    </source>
</evidence>
<dbReference type="PANTHER" id="PTHR38662:SF1">
    <property type="entry name" value="COBALT TRANSPORT PROTEIN CBIN"/>
    <property type="match status" value="1"/>
</dbReference>
<feature type="transmembrane region" description="Helical" evidence="10">
    <location>
        <begin position="68"/>
        <end position="88"/>
    </location>
</feature>
<proteinExistence type="inferred from homology"/>
<keyword evidence="6 10" id="KW-1133">Transmembrane helix</keyword>
<comment type="function">
    <text evidence="10">Part of the energy-coupling factor (ECF) transporter complex CbiMNOQ involved in cobalt import.</text>
</comment>
<keyword evidence="1 10" id="KW-0171">Cobalt transport</keyword>
<feature type="transmembrane region" description="Helical" evidence="10">
    <location>
        <begin position="7"/>
        <end position="26"/>
    </location>
</feature>
<comment type="subcellular location">
    <subcellularLocation>
        <location evidence="10">Cell membrane</location>
        <topology evidence="10">Multi-pass membrane protein</topology>
    </subcellularLocation>
</comment>
<evidence type="ECO:0000256" key="9">
    <source>
        <dbReference type="ARBA" id="ARBA00023285"/>
    </source>
</evidence>
<protein>
    <recommendedName>
        <fullName evidence="10">Cobalt transport protein CbiN</fullName>
    </recommendedName>
    <alternativeName>
        <fullName evidence="10">Energy-coupling factor transporter probable substrate-capture protein CbiN</fullName>
        <shortName evidence="10">ECF transporter S component CbiN</shortName>
    </alternativeName>
</protein>
<comment type="pathway">
    <text evidence="10">Cofactor biosynthesis; adenosylcobalamin biosynthesis.</text>
</comment>
<evidence type="ECO:0000256" key="3">
    <source>
        <dbReference type="ARBA" id="ARBA00022475"/>
    </source>
</evidence>
<dbReference type="UniPathway" id="UPA00148"/>
<evidence type="ECO:0000256" key="1">
    <source>
        <dbReference type="ARBA" id="ARBA00022426"/>
    </source>
</evidence>
<dbReference type="PANTHER" id="PTHR38662">
    <property type="entry name" value="COBALT TRANSPORT PROTEIN CBIN"/>
    <property type="match status" value="1"/>
</dbReference>
<evidence type="ECO:0000256" key="4">
    <source>
        <dbReference type="ARBA" id="ARBA00022573"/>
    </source>
</evidence>
<dbReference type="GO" id="GO:0009236">
    <property type="term" value="P:cobalamin biosynthetic process"/>
    <property type="evidence" value="ECO:0007669"/>
    <property type="project" value="UniProtKB-UniRule"/>
</dbReference>
<dbReference type="GO" id="GO:0015087">
    <property type="term" value="F:cobalt ion transmembrane transporter activity"/>
    <property type="evidence" value="ECO:0007669"/>
    <property type="project" value="UniProtKB-UniRule"/>
</dbReference>
<dbReference type="GO" id="GO:0005886">
    <property type="term" value="C:plasma membrane"/>
    <property type="evidence" value="ECO:0007669"/>
    <property type="project" value="UniProtKB-SubCell"/>
</dbReference>
<dbReference type="InterPro" id="IPR003705">
    <property type="entry name" value="CbiN"/>
</dbReference>
<keyword evidence="5 10" id="KW-0812">Transmembrane</keyword>
<keyword evidence="9 10" id="KW-0170">Cobalt</keyword>
<gene>
    <name evidence="10" type="primary">cbiN</name>
    <name evidence="11" type="ORF">C7P63_04365</name>
</gene>
<dbReference type="RefSeq" id="WP_125942926.1">
    <property type="nucleotide sequence ID" value="NZ_PXZH01000001.1"/>
</dbReference>
<reference evidence="11 12" key="1">
    <citation type="submission" date="2018-03" db="EMBL/GenBank/DDBJ databases">
        <authorList>
            <person name="Gulvik C.A."/>
        </authorList>
    </citation>
    <scope>NUCLEOTIDE SEQUENCE [LARGE SCALE GENOMIC DNA]</scope>
    <source>
        <strain evidence="11 12">JCM 31581</strain>
    </source>
</reference>